<gene>
    <name evidence="3" type="ORF">OXX778_LOCUS9383</name>
</gene>
<keyword evidence="4" id="KW-1185">Reference proteome</keyword>
<accession>A0A813WWV1</accession>
<dbReference type="GO" id="GO:0003677">
    <property type="term" value="F:DNA binding"/>
    <property type="evidence" value="ECO:0007669"/>
    <property type="project" value="UniProtKB-KW"/>
</dbReference>
<dbReference type="PANTHER" id="PTHR19303:SF73">
    <property type="entry name" value="PROTEIN PDC2"/>
    <property type="match status" value="1"/>
</dbReference>
<evidence type="ECO:0000259" key="2">
    <source>
        <dbReference type="PROSITE" id="PS51253"/>
    </source>
</evidence>
<evidence type="ECO:0000256" key="1">
    <source>
        <dbReference type="ARBA" id="ARBA00023125"/>
    </source>
</evidence>
<dbReference type="GO" id="GO:0005634">
    <property type="term" value="C:nucleus"/>
    <property type="evidence" value="ECO:0007669"/>
    <property type="project" value="TreeGrafter"/>
</dbReference>
<dbReference type="PROSITE" id="PS51253">
    <property type="entry name" value="HTH_CENPB"/>
    <property type="match status" value="1"/>
</dbReference>
<evidence type="ECO:0000313" key="3">
    <source>
        <dbReference type="EMBL" id="CAF0859881.1"/>
    </source>
</evidence>
<reference evidence="3" key="1">
    <citation type="submission" date="2021-02" db="EMBL/GenBank/DDBJ databases">
        <authorList>
            <person name="Nowell W R."/>
        </authorList>
    </citation>
    <scope>NUCLEOTIDE SEQUENCE</scope>
    <source>
        <strain evidence="3">Ploen Becks lab</strain>
    </source>
</reference>
<dbReference type="InterPro" id="IPR050863">
    <property type="entry name" value="CenT-Element_Derived"/>
</dbReference>
<dbReference type="PANTHER" id="PTHR19303">
    <property type="entry name" value="TRANSPOSON"/>
    <property type="match status" value="1"/>
</dbReference>
<dbReference type="InterPro" id="IPR006600">
    <property type="entry name" value="HTH_CenpB_DNA-bd_dom"/>
</dbReference>
<dbReference type="AlphaFoldDB" id="A0A813WWV1"/>
<comment type="caution">
    <text evidence="3">The sequence shown here is derived from an EMBL/GenBank/DDBJ whole genome shotgun (WGS) entry which is preliminary data.</text>
</comment>
<dbReference type="Pfam" id="PF03184">
    <property type="entry name" value="DDE_1"/>
    <property type="match status" value="1"/>
</dbReference>
<dbReference type="SUPFAM" id="SSF46689">
    <property type="entry name" value="Homeodomain-like"/>
    <property type="match status" value="1"/>
</dbReference>
<sequence>MAERNVKSSTISKRKKNELNVQQKKLICQFYVDNPKIKQSQLIIKFSKEFGYPIPKSTLHDIVVKKDIYLSMDSSNCYRIRSAKYPELEDCLHIWFCEKISTGITLNDQIMLAKAEYFGTLLDISDLTYSVGWLDNFKKRHGISSYTLHGEAGSTNQKDVRSAREKLQQDLKSFKPEDIFNFDESALFFRMGPNKTLAHRKVCLLVDNASSHKPVELSNVTVKYLPPNMTSSIQPLDAGMIFSFKSHYKKKLVNWFLEQIEEFNTFELPELDQAIRMVRRAWLDVSPKTIVNCWEHCDILPQTSTLSSRPPIESIEKDSILSFTELLERFKTKYYHFDKNCEFESAKEYLNAECLEQANEDLSDEEILDLVLGTDKIEELDSLNPTESIENQFKKTTYKEVLDSLNVINNYLNSLNAKQNLIDDFEILREKLSDLRIENLNQGLIDNFFKKI</sequence>
<name>A0A813WWV1_9BILA</name>
<evidence type="ECO:0000313" key="4">
    <source>
        <dbReference type="Proteomes" id="UP000663879"/>
    </source>
</evidence>
<dbReference type="InterPro" id="IPR009057">
    <property type="entry name" value="Homeodomain-like_sf"/>
</dbReference>
<protein>
    <recommendedName>
        <fullName evidence="2">HTH CENPB-type domain-containing protein</fullName>
    </recommendedName>
</protein>
<dbReference type="InterPro" id="IPR004875">
    <property type="entry name" value="DDE_SF_endonuclease_dom"/>
</dbReference>
<dbReference type="Gene3D" id="1.10.10.60">
    <property type="entry name" value="Homeodomain-like"/>
    <property type="match status" value="2"/>
</dbReference>
<feature type="domain" description="HTH CENPB-type" evidence="2">
    <location>
        <begin position="76"/>
        <end position="147"/>
    </location>
</feature>
<dbReference type="Proteomes" id="UP000663879">
    <property type="component" value="Unassembled WGS sequence"/>
</dbReference>
<dbReference type="OrthoDB" id="5919228at2759"/>
<dbReference type="EMBL" id="CAJNOC010001380">
    <property type="protein sequence ID" value="CAF0859881.1"/>
    <property type="molecule type" value="Genomic_DNA"/>
</dbReference>
<keyword evidence="1" id="KW-0238">DNA-binding</keyword>
<proteinExistence type="predicted"/>
<dbReference type="Pfam" id="PF03221">
    <property type="entry name" value="HTH_Tnp_Tc5"/>
    <property type="match status" value="1"/>
</dbReference>
<dbReference type="SMART" id="SM00674">
    <property type="entry name" value="CENPB"/>
    <property type="match status" value="1"/>
</dbReference>
<organism evidence="3 4">
    <name type="scientific">Brachionus calyciflorus</name>
    <dbReference type="NCBI Taxonomy" id="104777"/>
    <lineage>
        <taxon>Eukaryota</taxon>
        <taxon>Metazoa</taxon>
        <taxon>Spiralia</taxon>
        <taxon>Gnathifera</taxon>
        <taxon>Rotifera</taxon>
        <taxon>Eurotatoria</taxon>
        <taxon>Monogononta</taxon>
        <taxon>Pseudotrocha</taxon>
        <taxon>Ploima</taxon>
        <taxon>Brachionidae</taxon>
        <taxon>Brachionus</taxon>
    </lineage>
</organism>